<evidence type="ECO:0000313" key="1">
    <source>
        <dbReference type="EnsemblMetazoa" id="Aqu2.1.26631_001"/>
    </source>
</evidence>
<dbReference type="EnsemblMetazoa" id="Aqu2.1.26631_001">
    <property type="protein sequence ID" value="Aqu2.1.26631_001"/>
    <property type="gene ID" value="Aqu2.1.26631"/>
</dbReference>
<dbReference type="InParanoid" id="A0A1X7UGM5"/>
<protein>
    <submittedName>
        <fullName evidence="1">Uncharacterized protein</fullName>
    </submittedName>
</protein>
<dbReference type="AlphaFoldDB" id="A0A1X7UGM5"/>
<name>A0A1X7UGM5_AMPQE</name>
<organism evidence="1">
    <name type="scientific">Amphimedon queenslandica</name>
    <name type="common">Sponge</name>
    <dbReference type="NCBI Taxonomy" id="400682"/>
    <lineage>
        <taxon>Eukaryota</taxon>
        <taxon>Metazoa</taxon>
        <taxon>Porifera</taxon>
        <taxon>Demospongiae</taxon>
        <taxon>Heteroscleromorpha</taxon>
        <taxon>Haplosclerida</taxon>
        <taxon>Niphatidae</taxon>
        <taxon>Amphimedon</taxon>
    </lineage>
</organism>
<proteinExistence type="predicted"/>
<sequence>MHMFTQTKHLVYNNNNIDYNIMTVTVYYYDDWTLSLSIKVTR</sequence>
<accession>A0A1X7UGM5</accession>
<reference evidence="1" key="1">
    <citation type="submission" date="2017-05" db="UniProtKB">
        <authorList>
            <consortium name="EnsemblMetazoa"/>
        </authorList>
    </citation>
    <scope>IDENTIFICATION</scope>
</reference>